<reference evidence="2 3" key="1">
    <citation type="submission" date="2014-12" db="EMBL/GenBank/DDBJ databases">
        <title>Genome sequence of Flavobacterium anhuiense RCM74.</title>
        <authorList>
            <person name="Kim J.F."/>
            <person name="Song J.Y."/>
            <person name="Kwak M.-J."/>
            <person name="Lee S.-W."/>
        </authorList>
    </citation>
    <scope>NUCLEOTIDE SEQUENCE [LARGE SCALE GENOMIC DNA]</scope>
    <source>
        <strain evidence="2 3">RCM74</strain>
    </source>
</reference>
<protein>
    <submittedName>
        <fullName evidence="2">Uncharacterized protein</fullName>
    </submittedName>
</protein>
<gene>
    <name evidence="2" type="ORF">NU08_0687</name>
</gene>
<evidence type="ECO:0000313" key="2">
    <source>
        <dbReference type="EMBL" id="RYJ39931.1"/>
    </source>
</evidence>
<proteinExistence type="predicted"/>
<dbReference type="Proteomes" id="UP000290433">
    <property type="component" value="Unassembled WGS sequence"/>
</dbReference>
<dbReference type="RefSeq" id="WP_129745850.1">
    <property type="nucleotide sequence ID" value="NZ_JUIV01000002.1"/>
</dbReference>
<accession>A0A444W1Z2</accession>
<keyword evidence="1" id="KW-0472">Membrane</keyword>
<dbReference type="EMBL" id="JUIV01000002">
    <property type="protein sequence ID" value="RYJ39931.1"/>
    <property type="molecule type" value="Genomic_DNA"/>
</dbReference>
<keyword evidence="1" id="KW-1133">Transmembrane helix</keyword>
<dbReference type="OrthoDB" id="795369at2"/>
<dbReference type="AlphaFoldDB" id="A0A444W1Z2"/>
<evidence type="ECO:0000256" key="1">
    <source>
        <dbReference type="SAM" id="Phobius"/>
    </source>
</evidence>
<evidence type="ECO:0000313" key="3">
    <source>
        <dbReference type="Proteomes" id="UP000290433"/>
    </source>
</evidence>
<comment type="caution">
    <text evidence="2">The sequence shown here is derived from an EMBL/GenBank/DDBJ whole genome shotgun (WGS) entry which is preliminary data.</text>
</comment>
<keyword evidence="1" id="KW-0812">Transmembrane</keyword>
<organism evidence="2 3">
    <name type="scientific">Flavobacterium anhuiense</name>
    <dbReference type="NCBI Taxonomy" id="459526"/>
    <lineage>
        <taxon>Bacteria</taxon>
        <taxon>Pseudomonadati</taxon>
        <taxon>Bacteroidota</taxon>
        <taxon>Flavobacteriia</taxon>
        <taxon>Flavobacteriales</taxon>
        <taxon>Flavobacteriaceae</taxon>
        <taxon>Flavobacterium</taxon>
    </lineage>
</organism>
<sequence>MNEIATQIPYKEILLSLLTFLSAFLLWRIQYQKDRVKNIESQLSEKKYKMYSEFIYILFDVTNATKTGKAISDKEIVKRMAEIKRDMFIYAPDKVFKKFTEWTLKINGGGSGIKHFKTYFELMKMIREDMGNKGTQLKLDDFMLFYMQSEEEYEKFKEIHF</sequence>
<feature type="transmembrane region" description="Helical" evidence="1">
    <location>
        <begin position="12"/>
        <end position="29"/>
    </location>
</feature>
<name>A0A444W1Z2_9FLAO</name>